<reference evidence="2 3" key="1">
    <citation type="submission" date="2019-07" db="EMBL/GenBank/DDBJ databases">
        <title>Complete genome sequence of Comamonas sp. NLF 7-7 isolated from livestock.</title>
        <authorList>
            <person name="Kim D.H."/>
            <person name="Kim J.G."/>
        </authorList>
    </citation>
    <scope>NUCLEOTIDE SEQUENCE [LARGE SCALE GENOMIC DNA]</scope>
    <source>
        <strain evidence="2 3">NLF 7-7</strain>
    </source>
</reference>
<dbReference type="InterPro" id="IPR000253">
    <property type="entry name" value="FHA_dom"/>
</dbReference>
<dbReference type="Gene3D" id="2.60.200.20">
    <property type="match status" value="2"/>
</dbReference>
<dbReference type="EMBL" id="CP042344">
    <property type="protein sequence ID" value="QEA12993.1"/>
    <property type="molecule type" value="Genomic_DNA"/>
</dbReference>
<dbReference type="Proteomes" id="UP000321199">
    <property type="component" value="Chromosome"/>
</dbReference>
<dbReference type="AlphaFoldDB" id="A0A5B8RV48"/>
<evidence type="ECO:0000313" key="3">
    <source>
        <dbReference type="Proteomes" id="UP000321199"/>
    </source>
</evidence>
<protein>
    <submittedName>
        <fullName evidence="2">FHA domain-containing protein</fullName>
    </submittedName>
</protein>
<dbReference type="KEGG" id="cof:FOZ74_08100"/>
<evidence type="ECO:0000313" key="2">
    <source>
        <dbReference type="EMBL" id="QEA12993.1"/>
    </source>
</evidence>
<dbReference type="SUPFAM" id="SSF49879">
    <property type="entry name" value="SMAD/FHA domain"/>
    <property type="match status" value="2"/>
</dbReference>
<feature type="domain" description="FHA" evidence="1">
    <location>
        <begin position="23"/>
        <end position="72"/>
    </location>
</feature>
<keyword evidence="3" id="KW-1185">Reference proteome</keyword>
<evidence type="ECO:0000259" key="1">
    <source>
        <dbReference type="PROSITE" id="PS50006"/>
    </source>
</evidence>
<sequence length="200" mass="21458">MPSLVFLLDGAVVKEVELVKPRTTLGRRPNNDIVIDNLTVSGEHAVLHMQGHAVEVEDLQSTNGTFVNGQPVERQLLRDGDQIIIGKYEVRFADARQRFASAPQPAAVAAPVSAPQSALVRVLTGPGAGREVQLTKVVTTLGKPGESVASITHRPHGYVLAQVDGNTPPSVNGQDVAEPRALAHGDRIRLADVEMEFTLR</sequence>
<name>A0A5B8RV48_9BURK</name>
<dbReference type="InterPro" id="IPR050923">
    <property type="entry name" value="Cell_Proc_Reg/RNA_Proc"/>
</dbReference>
<accession>A0A5B8RV48</accession>
<gene>
    <name evidence="2" type="ORF">FOZ74_08100</name>
</gene>
<dbReference type="PANTHER" id="PTHR23308">
    <property type="entry name" value="NUCLEAR INHIBITOR OF PROTEIN PHOSPHATASE-1"/>
    <property type="match status" value="1"/>
</dbReference>
<dbReference type="InterPro" id="IPR008984">
    <property type="entry name" value="SMAD_FHA_dom_sf"/>
</dbReference>
<dbReference type="SMART" id="SM00240">
    <property type="entry name" value="FHA"/>
    <property type="match status" value="1"/>
</dbReference>
<organism evidence="2 3">
    <name type="scientific">Comamonas flocculans</name>
    <dbReference type="NCBI Taxonomy" id="2597701"/>
    <lineage>
        <taxon>Bacteria</taxon>
        <taxon>Pseudomonadati</taxon>
        <taxon>Pseudomonadota</taxon>
        <taxon>Betaproteobacteria</taxon>
        <taxon>Burkholderiales</taxon>
        <taxon>Comamonadaceae</taxon>
        <taxon>Comamonas</taxon>
    </lineage>
</organism>
<proteinExistence type="predicted"/>
<dbReference type="Pfam" id="PF00498">
    <property type="entry name" value="FHA"/>
    <property type="match status" value="1"/>
</dbReference>
<dbReference type="PROSITE" id="PS50006">
    <property type="entry name" value="FHA_DOMAIN"/>
    <property type="match status" value="1"/>
</dbReference>
<dbReference type="CDD" id="cd00060">
    <property type="entry name" value="FHA"/>
    <property type="match status" value="1"/>
</dbReference>
<dbReference type="RefSeq" id="WP_146912586.1">
    <property type="nucleotide sequence ID" value="NZ_CP042344.1"/>
</dbReference>
<dbReference type="OrthoDB" id="151099at2"/>